<accession>A0AAD5PJ05</accession>
<feature type="region of interest" description="Disordered" evidence="1">
    <location>
        <begin position="1"/>
        <end position="23"/>
    </location>
</feature>
<comment type="caution">
    <text evidence="3">The sequence shown here is derived from an EMBL/GenBank/DDBJ whole genome shotgun (WGS) entry which is preliminary data.</text>
</comment>
<sequence>MSNDNNNNNNNNNSNNLSTSTPIIQNMNTMDPAEQIQFAVLEQYPEVYITRNNGRNHFSDIITPTRLPFKAHEEVPNTTSTDQQDPNDNHYYLARDSNVSRNSMPQFPCAAKSRTSIRNLQYYYHQDYYHNSTLPRSPRIPSSLSDIIQFNTIDTNNSRQLQNPDSYYQDRFSITEIPLNTGDDDSINDEKQERRQVLQGASSSKTLVAMPMHPSEQQYSTTDPSTNDTNKTDQQSQHHNNRQSWRVTATESIFSMLSAPSKISRSTTQHYVFSPPSLAELRQHHQSFNNYGGSSKHQDEEETVTMYMDDEKTLDSKGNKRRPHLKKPSQRGLCNTMTIATVVVVVLFLFAGYPLSVHIAKQRNENNHTPSSSLF</sequence>
<keyword evidence="2" id="KW-0472">Membrane</keyword>
<organism evidence="3 4">
    <name type="scientific">Phascolomyces articulosus</name>
    <dbReference type="NCBI Taxonomy" id="60185"/>
    <lineage>
        <taxon>Eukaryota</taxon>
        <taxon>Fungi</taxon>
        <taxon>Fungi incertae sedis</taxon>
        <taxon>Mucoromycota</taxon>
        <taxon>Mucoromycotina</taxon>
        <taxon>Mucoromycetes</taxon>
        <taxon>Mucorales</taxon>
        <taxon>Lichtheimiaceae</taxon>
        <taxon>Phascolomyces</taxon>
    </lineage>
</organism>
<dbReference type="EMBL" id="JAIXMP010000001">
    <property type="protein sequence ID" value="KAI9278190.1"/>
    <property type="molecule type" value="Genomic_DNA"/>
</dbReference>
<dbReference type="Proteomes" id="UP001209540">
    <property type="component" value="Unassembled WGS sequence"/>
</dbReference>
<feature type="compositionally biased region" description="Polar residues" evidence="1">
    <location>
        <begin position="215"/>
        <end position="246"/>
    </location>
</feature>
<evidence type="ECO:0000313" key="4">
    <source>
        <dbReference type="Proteomes" id="UP001209540"/>
    </source>
</evidence>
<gene>
    <name evidence="3" type="ORF">BDA99DRAFT_553856</name>
</gene>
<evidence type="ECO:0000313" key="3">
    <source>
        <dbReference type="EMBL" id="KAI9278190.1"/>
    </source>
</evidence>
<keyword evidence="4" id="KW-1185">Reference proteome</keyword>
<keyword evidence="2" id="KW-0812">Transmembrane</keyword>
<reference evidence="3" key="1">
    <citation type="journal article" date="2022" name="IScience">
        <title>Evolution of zygomycete secretomes and the origins of terrestrial fungal ecologies.</title>
        <authorList>
            <person name="Chang Y."/>
            <person name="Wang Y."/>
            <person name="Mondo S."/>
            <person name="Ahrendt S."/>
            <person name="Andreopoulos W."/>
            <person name="Barry K."/>
            <person name="Beard J."/>
            <person name="Benny G.L."/>
            <person name="Blankenship S."/>
            <person name="Bonito G."/>
            <person name="Cuomo C."/>
            <person name="Desiro A."/>
            <person name="Gervers K.A."/>
            <person name="Hundley H."/>
            <person name="Kuo A."/>
            <person name="LaButti K."/>
            <person name="Lang B.F."/>
            <person name="Lipzen A."/>
            <person name="O'Donnell K."/>
            <person name="Pangilinan J."/>
            <person name="Reynolds N."/>
            <person name="Sandor L."/>
            <person name="Smith M.E."/>
            <person name="Tsang A."/>
            <person name="Grigoriev I.V."/>
            <person name="Stajich J.E."/>
            <person name="Spatafora J.W."/>
        </authorList>
    </citation>
    <scope>NUCLEOTIDE SEQUENCE</scope>
    <source>
        <strain evidence="3">RSA 2281</strain>
    </source>
</reference>
<dbReference type="AlphaFoldDB" id="A0AAD5PJ05"/>
<reference evidence="3" key="2">
    <citation type="submission" date="2023-02" db="EMBL/GenBank/DDBJ databases">
        <authorList>
            <consortium name="DOE Joint Genome Institute"/>
            <person name="Mondo S.J."/>
            <person name="Chang Y."/>
            <person name="Wang Y."/>
            <person name="Ahrendt S."/>
            <person name="Andreopoulos W."/>
            <person name="Barry K."/>
            <person name="Beard J."/>
            <person name="Benny G.L."/>
            <person name="Blankenship S."/>
            <person name="Bonito G."/>
            <person name="Cuomo C."/>
            <person name="Desiro A."/>
            <person name="Gervers K.A."/>
            <person name="Hundley H."/>
            <person name="Kuo A."/>
            <person name="LaButti K."/>
            <person name="Lang B.F."/>
            <person name="Lipzen A."/>
            <person name="O'Donnell K."/>
            <person name="Pangilinan J."/>
            <person name="Reynolds N."/>
            <person name="Sandor L."/>
            <person name="Smith M.W."/>
            <person name="Tsang A."/>
            <person name="Grigoriev I.V."/>
            <person name="Stajich J.E."/>
            <person name="Spatafora J.W."/>
        </authorList>
    </citation>
    <scope>NUCLEOTIDE SEQUENCE</scope>
    <source>
        <strain evidence="3">RSA 2281</strain>
    </source>
</reference>
<feature type="transmembrane region" description="Helical" evidence="2">
    <location>
        <begin position="337"/>
        <end position="355"/>
    </location>
</feature>
<keyword evidence="2" id="KW-1133">Transmembrane helix</keyword>
<evidence type="ECO:0000256" key="1">
    <source>
        <dbReference type="SAM" id="MobiDB-lite"/>
    </source>
</evidence>
<feature type="compositionally biased region" description="Low complexity" evidence="1">
    <location>
        <begin position="1"/>
        <end position="16"/>
    </location>
</feature>
<name>A0AAD5PJ05_9FUNG</name>
<protein>
    <submittedName>
        <fullName evidence="3">Uncharacterized protein</fullName>
    </submittedName>
</protein>
<evidence type="ECO:0000256" key="2">
    <source>
        <dbReference type="SAM" id="Phobius"/>
    </source>
</evidence>
<proteinExistence type="predicted"/>
<feature type="region of interest" description="Disordered" evidence="1">
    <location>
        <begin position="177"/>
        <end position="246"/>
    </location>
</feature>